<dbReference type="PANTHER" id="PTHR47291">
    <property type="entry name" value="PEPTIDE UPSTREAM PROTEIN"/>
    <property type="match status" value="1"/>
</dbReference>
<dbReference type="OrthoDB" id="1076011at2759"/>
<evidence type="ECO:0000259" key="2">
    <source>
        <dbReference type="Pfam" id="PF08241"/>
    </source>
</evidence>
<protein>
    <recommendedName>
        <fullName evidence="6">Methyltransferase type 11 domain-containing protein</fullName>
    </recommendedName>
</protein>
<accession>A0A9Q0KXY4</accession>
<keyword evidence="1" id="KW-1133">Transmembrane helix</keyword>
<evidence type="ECO:0008006" key="6">
    <source>
        <dbReference type="Google" id="ProtNLM"/>
    </source>
</evidence>
<dbReference type="Gene3D" id="3.40.50.150">
    <property type="entry name" value="Vaccinia Virus protein VP39"/>
    <property type="match status" value="1"/>
</dbReference>
<comment type="caution">
    <text evidence="4">The sequence shown here is derived from an EMBL/GenBank/DDBJ whole genome shotgun (WGS) entry which is preliminary data.</text>
</comment>
<dbReference type="EMBL" id="JAMYWD010000002">
    <property type="protein sequence ID" value="KAJ4978725.1"/>
    <property type="molecule type" value="Genomic_DNA"/>
</dbReference>
<dbReference type="Pfam" id="PF25276">
    <property type="entry name" value="DUF7870"/>
    <property type="match status" value="1"/>
</dbReference>
<dbReference type="PANTHER" id="PTHR47291:SF1">
    <property type="entry name" value="PEPTIDE UPSTREAM PROTEIN"/>
    <property type="match status" value="1"/>
</dbReference>
<dbReference type="InterPro" id="IPR057192">
    <property type="entry name" value="DUF7870"/>
</dbReference>
<feature type="domain" description="Methyltransferase type 11" evidence="2">
    <location>
        <begin position="157"/>
        <end position="201"/>
    </location>
</feature>
<keyword evidence="5" id="KW-1185">Reference proteome</keyword>
<dbReference type="SUPFAM" id="SSF53335">
    <property type="entry name" value="S-adenosyl-L-methionine-dependent methyltransferases"/>
    <property type="match status" value="1"/>
</dbReference>
<dbReference type="Proteomes" id="UP001141806">
    <property type="component" value="Unassembled WGS sequence"/>
</dbReference>
<evidence type="ECO:0000313" key="5">
    <source>
        <dbReference type="Proteomes" id="UP001141806"/>
    </source>
</evidence>
<dbReference type="InterPro" id="IPR029063">
    <property type="entry name" value="SAM-dependent_MTases_sf"/>
</dbReference>
<reference evidence="4" key="1">
    <citation type="journal article" date="2023" name="Plant J.">
        <title>The genome of the king protea, Protea cynaroides.</title>
        <authorList>
            <person name="Chang J."/>
            <person name="Duong T.A."/>
            <person name="Schoeman C."/>
            <person name="Ma X."/>
            <person name="Roodt D."/>
            <person name="Barker N."/>
            <person name="Li Z."/>
            <person name="Van de Peer Y."/>
            <person name="Mizrachi E."/>
        </authorList>
    </citation>
    <scope>NUCLEOTIDE SEQUENCE</scope>
    <source>
        <tissue evidence="4">Young leaves</tissue>
    </source>
</reference>
<sequence>MASNALRLEILHGSLVKLVLLRAFLFVSVITIIPILQLRNDEPAELLAVISDDCPPIDDDVVASSDPHFLPGNQFLKPVSAYVVSFIPSSPSVVSCKENANFTLHLFEELMSRQLLHSGAKALCVGEGSASAVSALQQLGFSDALATDRHPFFALLRKRLIYGLKFQDHSFDFVFSRALDRVSVPALLVFEIERILKPGGIGAMLVRSSSSERSSLIKSATPVSSFLKSSSVIDVRSINFFTLVVFKKRFDDVNFFEQYKLPDECRSITNNKRFMEYLEPLSDEKPVGTGIQGKFSYLSHFMDMNISSRKRLIYIDVGADDFSNRSLPFYPEQSRAFDVYIVHHDTSVLASYVKKPGITFVYHPGLAGNKVTPRPVGHLTPLLDNGFDFLAWFKETVSAGDFVVLKMNAEGVELKLLFELFKNGAICLVDELFLHCSDVIHDQAGSHGDCMDLFRALRSNGVFVHQW</sequence>
<keyword evidence="1" id="KW-0472">Membrane</keyword>
<dbReference type="GO" id="GO:0008757">
    <property type="term" value="F:S-adenosylmethionine-dependent methyltransferase activity"/>
    <property type="evidence" value="ECO:0007669"/>
    <property type="project" value="InterPro"/>
</dbReference>
<organism evidence="4 5">
    <name type="scientific">Protea cynaroides</name>
    <dbReference type="NCBI Taxonomy" id="273540"/>
    <lineage>
        <taxon>Eukaryota</taxon>
        <taxon>Viridiplantae</taxon>
        <taxon>Streptophyta</taxon>
        <taxon>Embryophyta</taxon>
        <taxon>Tracheophyta</taxon>
        <taxon>Spermatophyta</taxon>
        <taxon>Magnoliopsida</taxon>
        <taxon>Proteales</taxon>
        <taxon>Proteaceae</taxon>
        <taxon>Protea</taxon>
    </lineage>
</organism>
<gene>
    <name evidence="4" type="ORF">NE237_009505</name>
</gene>
<evidence type="ECO:0000313" key="4">
    <source>
        <dbReference type="EMBL" id="KAJ4978725.1"/>
    </source>
</evidence>
<keyword evidence="1" id="KW-0812">Transmembrane</keyword>
<dbReference type="AlphaFoldDB" id="A0A9Q0KXY4"/>
<name>A0A9Q0KXY4_9MAGN</name>
<feature type="transmembrane region" description="Helical" evidence="1">
    <location>
        <begin position="15"/>
        <end position="36"/>
    </location>
</feature>
<feature type="domain" description="DUF7870" evidence="3">
    <location>
        <begin position="389"/>
        <end position="467"/>
    </location>
</feature>
<dbReference type="Pfam" id="PF08241">
    <property type="entry name" value="Methyltransf_11"/>
    <property type="match status" value="1"/>
</dbReference>
<proteinExistence type="predicted"/>
<dbReference type="InterPro" id="IPR013216">
    <property type="entry name" value="Methyltransf_11"/>
</dbReference>
<evidence type="ECO:0000256" key="1">
    <source>
        <dbReference type="SAM" id="Phobius"/>
    </source>
</evidence>
<evidence type="ECO:0000259" key="3">
    <source>
        <dbReference type="Pfam" id="PF25276"/>
    </source>
</evidence>